<accession>A0ABS0C4J5</accession>
<comment type="caution">
    <text evidence="1">The sequence shown here is derived from an EMBL/GenBank/DDBJ whole genome shotgun (WGS) entry which is preliminary data.</text>
</comment>
<name>A0ABS0C4J5_9NOCA</name>
<protein>
    <recommendedName>
        <fullName evidence="3">HNH endonuclease</fullName>
    </recommendedName>
</protein>
<dbReference type="Proteomes" id="UP000807309">
    <property type="component" value="Unassembled WGS sequence"/>
</dbReference>
<organism evidence="1 2">
    <name type="scientific">Nocardia abscessus</name>
    <dbReference type="NCBI Taxonomy" id="120957"/>
    <lineage>
        <taxon>Bacteria</taxon>
        <taxon>Bacillati</taxon>
        <taxon>Actinomycetota</taxon>
        <taxon>Actinomycetes</taxon>
        <taxon>Mycobacteriales</taxon>
        <taxon>Nocardiaceae</taxon>
        <taxon>Nocardia</taxon>
    </lineage>
</organism>
<reference evidence="1 2" key="1">
    <citation type="submission" date="2020-10" db="EMBL/GenBank/DDBJ databases">
        <title>Identification of Nocardia species via Next-generation sequencing and recognition of intraspecies genetic diversity.</title>
        <authorList>
            <person name="Li P."/>
            <person name="Li P."/>
            <person name="Lu B."/>
        </authorList>
    </citation>
    <scope>NUCLEOTIDE SEQUENCE [LARGE SCALE GENOMIC DNA]</scope>
    <source>
        <strain evidence="1 2">N-11</strain>
    </source>
</reference>
<evidence type="ECO:0000313" key="1">
    <source>
        <dbReference type="EMBL" id="MBF6225081.1"/>
    </source>
</evidence>
<evidence type="ECO:0008006" key="3">
    <source>
        <dbReference type="Google" id="ProtNLM"/>
    </source>
</evidence>
<evidence type="ECO:0000313" key="2">
    <source>
        <dbReference type="Proteomes" id="UP000807309"/>
    </source>
</evidence>
<keyword evidence="2" id="KW-1185">Reference proteome</keyword>
<dbReference type="EMBL" id="JADLRE010000005">
    <property type="protein sequence ID" value="MBF6225081.1"/>
    <property type="molecule type" value="Genomic_DNA"/>
</dbReference>
<gene>
    <name evidence="1" type="ORF">IU470_08160</name>
</gene>
<sequence>MNAEQIITGLIPLRADGLACVVCGADYLHVRVPHVPVGRSVTGSQALACASCHLPDAQCAGGAQ</sequence>
<proteinExistence type="predicted"/>